<dbReference type="InterPro" id="IPR001451">
    <property type="entry name" value="Hexapep"/>
</dbReference>
<organism evidence="4 6">
    <name type="scientific">Agrobacterium larrymoorei</name>
    <dbReference type="NCBI Taxonomy" id="160699"/>
    <lineage>
        <taxon>Bacteria</taxon>
        <taxon>Pseudomonadati</taxon>
        <taxon>Pseudomonadota</taxon>
        <taxon>Alphaproteobacteria</taxon>
        <taxon>Hyphomicrobiales</taxon>
        <taxon>Rhizobiaceae</taxon>
        <taxon>Rhizobium/Agrobacterium group</taxon>
        <taxon>Agrobacterium</taxon>
    </lineage>
</organism>
<dbReference type="PANTHER" id="PTHR23416:SF78">
    <property type="entry name" value="LIPOPOLYSACCHARIDE BIOSYNTHESIS O-ACETYL TRANSFERASE WBBJ-RELATED"/>
    <property type="match status" value="1"/>
</dbReference>
<accession>A0A4D7DUW8</accession>
<dbReference type="EMBL" id="CP072168">
    <property type="protein sequence ID" value="QYA08909.1"/>
    <property type="molecule type" value="Genomic_DNA"/>
</dbReference>
<dbReference type="InterPro" id="IPR051159">
    <property type="entry name" value="Hexapeptide_acetyltransf"/>
</dbReference>
<dbReference type="OrthoDB" id="9815592at2"/>
<keyword evidence="7" id="KW-1185">Reference proteome</keyword>
<keyword evidence="3 4" id="KW-0012">Acyltransferase</keyword>
<evidence type="ECO:0000256" key="2">
    <source>
        <dbReference type="ARBA" id="ARBA00022737"/>
    </source>
</evidence>
<dbReference type="Proteomes" id="UP000298545">
    <property type="component" value="Chromosome linear"/>
</dbReference>
<dbReference type="STRING" id="1367849.GCA_000518585_02555"/>
<dbReference type="EMBL" id="CP039692">
    <property type="protein sequence ID" value="QCI99367.1"/>
    <property type="molecule type" value="Genomic_DNA"/>
</dbReference>
<dbReference type="InterPro" id="IPR018357">
    <property type="entry name" value="Hexapep_transf_CS"/>
</dbReference>
<evidence type="ECO:0000256" key="3">
    <source>
        <dbReference type="ARBA" id="ARBA00023315"/>
    </source>
</evidence>
<dbReference type="PROSITE" id="PS00101">
    <property type="entry name" value="HEXAPEP_TRANSFERASES"/>
    <property type="match status" value="1"/>
</dbReference>
<evidence type="ECO:0000313" key="5">
    <source>
        <dbReference type="EMBL" id="QYA08909.1"/>
    </source>
</evidence>
<dbReference type="InterPro" id="IPR011004">
    <property type="entry name" value="Trimer_LpxA-like_sf"/>
</dbReference>
<dbReference type="GO" id="GO:0016746">
    <property type="term" value="F:acyltransferase activity"/>
    <property type="evidence" value="ECO:0007669"/>
    <property type="project" value="UniProtKB-KW"/>
</dbReference>
<dbReference type="PANTHER" id="PTHR23416">
    <property type="entry name" value="SIALIC ACID SYNTHASE-RELATED"/>
    <property type="match status" value="1"/>
</dbReference>
<protein>
    <submittedName>
        <fullName evidence="4">Acyltransferase</fullName>
    </submittedName>
</protein>
<evidence type="ECO:0000313" key="6">
    <source>
        <dbReference type="Proteomes" id="UP000298545"/>
    </source>
</evidence>
<dbReference type="SUPFAM" id="SSF51161">
    <property type="entry name" value="Trimeric LpxA-like enzymes"/>
    <property type="match status" value="1"/>
</dbReference>
<reference evidence="5 7" key="2">
    <citation type="submission" date="2021-03" db="EMBL/GenBank/DDBJ databases">
        <title>Rapid diversification of plasmids in a genus of pathogenic and nitrogen fixing bacteria.</title>
        <authorList>
            <person name="Weisberg A.J."/>
            <person name="Miller M."/>
            <person name="Ream W."/>
            <person name="Grunwald N.J."/>
            <person name="Chang J.H."/>
        </authorList>
    </citation>
    <scope>NUCLEOTIDE SEQUENCE [LARGE SCALE GENOMIC DNA]</scope>
    <source>
        <strain evidence="5 7">AF3.44</strain>
    </source>
</reference>
<evidence type="ECO:0000313" key="4">
    <source>
        <dbReference type="EMBL" id="QCI99367.1"/>
    </source>
</evidence>
<dbReference type="Pfam" id="PF00132">
    <property type="entry name" value="Hexapep"/>
    <property type="match status" value="1"/>
</dbReference>
<keyword evidence="1 4" id="KW-0808">Transferase</keyword>
<reference evidence="4 6" key="1">
    <citation type="submission" date="2019-04" db="EMBL/GenBank/DDBJ databases">
        <title>Complete genome sequence of Agrobacterium larrymoorei CFBP5473.</title>
        <authorList>
            <person name="Haryono M."/>
            <person name="Chou L."/>
            <person name="Lin Y.-C."/>
            <person name="Lai E.-M."/>
            <person name="Kuo C.-H."/>
        </authorList>
    </citation>
    <scope>NUCLEOTIDE SEQUENCE [LARGE SCALE GENOMIC DNA]</scope>
    <source>
        <strain evidence="4 6">CFBP5473</strain>
    </source>
</reference>
<evidence type="ECO:0000256" key="1">
    <source>
        <dbReference type="ARBA" id="ARBA00022679"/>
    </source>
</evidence>
<dbReference type="AlphaFoldDB" id="A0A4D7DUW8"/>
<sequence>MELGAGRKQRQARLNILTWERTQNDIDDEDHQARLAALVDYAGASFASNVYIAENAQVHTDRLIMGENSWIAGNAIVRGDLELGSNVSINPYACISGKVRIGNDTRIASHVSIVGFNHGFESLDVPIYRQPLTRLGIEIGEDVWIGANAVVLDGAVIGKGAIIAAGAVVRGAVPDYAIMGGIPARVIGSRKTSTPSPKQDDVDQLLARLDAQLSSNWRQAIEHYSVEGRFLSSDASGKVESKIRHLCDAIEIASAFGQQHDVFDTKPVIEQLQAFQDPTTGLFSEPDRPYGNPPERDSSALYNILSVGYALECLGAAPLHPIAFVEVLDAKALVTWLEELPWDKRAWHCGATFDAIGTALYFNQRHFGLGKNLATLMGWLALKADRQTGLWGDATAQEGLLQPVNGFYRLTRGTYAQFDLPVPYPEAVIDSVLTNYEDYERFHGTSFNACNLLDTIHPLLLCGLQTEHRKEEARKIAADLLRRLDGQWVENEGYPFSEPDRPGLQGTEMWLSVIWLCARLLGKENALSFEPKGVHRFTHAWLPKQP</sequence>
<dbReference type="Gene3D" id="2.160.10.10">
    <property type="entry name" value="Hexapeptide repeat proteins"/>
    <property type="match status" value="1"/>
</dbReference>
<dbReference type="RefSeq" id="WP_027675310.1">
    <property type="nucleotide sequence ID" value="NZ_CP039692.1"/>
</dbReference>
<gene>
    <name evidence="4" type="ORF">CFBP5473_15235</name>
    <name evidence="5" type="ORF">J5285_15980</name>
</gene>
<evidence type="ECO:0000313" key="7">
    <source>
        <dbReference type="Proteomes" id="UP000826513"/>
    </source>
</evidence>
<proteinExistence type="predicted"/>
<dbReference type="CDD" id="cd04647">
    <property type="entry name" value="LbH_MAT_like"/>
    <property type="match status" value="1"/>
</dbReference>
<keyword evidence="2" id="KW-0677">Repeat</keyword>
<dbReference type="KEGG" id="alf:CFBP5473_15235"/>
<dbReference type="Proteomes" id="UP000826513">
    <property type="component" value="Chromosome 2"/>
</dbReference>
<name>A0A4D7DUW8_9HYPH</name>